<accession>A0A8T0H641</accession>
<feature type="compositionally biased region" description="Polar residues" evidence="1">
    <location>
        <begin position="1"/>
        <end position="10"/>
    </location>
</feature>
<name>A0A8T0H641_CERPU</name>
<keyword evidence="2" id="KW-0472">Membrane</keyword>
<keyword evidence="4" id="KW-1185">Reference proteome</keyword>
<evidence type="ECO:0000256" key="2">
    <source>
        <dbReference type="SAM" id="Phobius"/>
    </source>
</evidence>
<sequence>MGNETEQPGQSDEAIVEESDKKPEGPASKKQPVDGAAPENKDGRLGGMQPSPPPVIDFMGWSNNATPVPTTLLGSGGGMDSAGILRPIIPPFWYPGVQNLNQFNLTPIFQCPLLQTDPQQNAGPPQFCGHGLVAIPLIPMFGLGGMPSPSNIFPVMMPMNMGQPMTMDDQSAVPGRMIPGTLDRVPQGEAAGDTLGLEGPPWGGAQGAQRPNIELQRQVNRRFRVGFQLDLLLLLKLAVVVFVFNQDGSKDRLVILLFLAAIVYMYQTGALAPLLRWFSQSAQRAMMPPQQPEHVNIAAQGQPLGAPAMGGAIGGGLEQNEGGNRNQQGLNNNVQRPPPPDAGNWWGLFKEMQMLIVGFVTSLLPGYQHAE</sequence>
<dbReference type="EMBL" id="CM026428">
    <property type="protein sequence ID" value="KAG0566716.1"/>
    <property type="molecule type" value="Genomic_DNA"/>
</dbReference>
<feature type="region of interest" description="Disordered" evidence="1">
    <location>
        <begin position="1"/>
        <end position="57"/>
    </location>
</feature>
<dbReference type="AlphaFoldDB" id="A0A8T0H641"/>
<evidence type="ECO:0000313" key="3">
    <source>
        <dbReference type="EMBL" id="KAG0566720.1"/>
    </source>
</evidence>
<evidence type="ECO:0000256" key="1">
    <source>
        <dbReference type="SAM" id="MobiDB-lite"/>
    </source>
</evidence>
<dbReference type="PANTHER" id="PTHR36787">
    <property type="entry name" value="TRANSMEMBRANE PROTEIN"/>
    <property type="match status" value="1"/>
</dbReference>
<feature type="transmembrane region" description="Helical" evidence="2">
    <location>
        <begin position="225"/>
        <end position="244"/>
    </location>
</feature>
<proteinExistence type="predicted"/>
<evidence type="ECO:0000313" key="4">
    <source>
        <dbReference type="Proteomes" id="UP000822688"/>
    </source>
</evidence>
<dbReference type="Proteomes" id="UP000822688">
    <property type="component" value="Chromosome 7"/>
</dbReference>
<feature type="compositionally biased region" description="Low complexity" evidence="1">
    <location>
        <begin position="318"/>
        <end position="335"/>
    </location>
</feature>
<feature type="region of interest" description="Disordered" evidence="1">
    <location>
        <begin position="312"/>
        <end position="338"/>
    </location>
</feature>
<gene>
    <name evidence="3" type="ORF">KC19_7G082900</name>
</gene>
<dbReference type="EMBL" id="CM026428">
    <property type="protein sequence ID" value="KAG0566721.1"/>
    <property type="molecule type" value="Genomic_DNA"/>
</dbReference>
<protein>
    <submittedName>
        <fullName evidence="3">Uncharacterized protein</fullName>
    </submittedName>
</protein>
<dbReference type="EMBL" id="CM026428">
    <property type="protein sequence ID" value="KAG0566719.1"/>
    <property type="molecule type" value="Genomic_DNA"/>
</dbReference>
<reference evidence="3" key="1">
    <citation type="submission" date="2020-06" db="EMBL/GenBank/DDBJ databases">
        <title>WGS assembly of Ceratodon purpureus strain R40.</title>
        <authorList>
            <person name="Carey S.B."/>
            <person name="Jenkins J."/>
            <person name="Shu S."/>
            <person name="Lovell J.T."/>
            <person name="Sreedasyam A."/>
            <person name="Maumus F."/>
            <person name="Tiley G.P."/>
            <person name="Fernandez-Pozo N."/>
            <person name="Barry K."/>
            <person name="Chen C."/>
            <person name="Wang M."/>
            <person name="Lipzen A."/>
            <person name="Daum C."/>
            <person name="Saski C.A."/>
            <person name="Payton A.C."/>
            <person name="Mcbreen J.C."/>
            <person name="Conrad R.E."/>
            <person name="Kollar L.M."/>
            <person name="Olsson S."/>
            <person name="Huttunen S."/>
            <person name="Landis J.B."/>
            <person name="Wickett N.J."/>
            <person name="Johnson M.G."/>
            <person name="Rensing S.A."/>
            <person name="Grimwood J."/>
            <person name="Schmutz J."/>
            <person name="Mcdaniel S.F."/>
        </authorList>
    </citation>
    <scope>NUCLEOTIDE SEQUENCE</scope>
    <source>
        <strain evidence="3">R40</strain>
    </source>
</reference>
<comment type="caution">
    <text evidence="3">The sequence shown here is derived from an EMBL/GenBank/DDBJ whole genome shotgun (WGS) entry which is preliminary data.</text>
</comment>
<keyword evidence="2" id="KW-0812">Transmembrane</keyword>
<dbReference type="EMBL" id="CM026428">
    <property type="protein sequence ID" value="KAG0566718.1"/>
    <property type="molecule type" value="Genomic_DNA"/>
</dbReference>
<feature type="transmembrane region" description="Helical" evidence="2">
    <location>
        <begin position="256"/>
        <end position="278"/>
    </location>
</feature>
<dbReference type="EMBL" id="CM026428">
    <property type="protein sequence ID" value="KAG0566717.1"/>
    <property type="molecule type" value="Genomic_DNA"/>
</dbReference>
<organism evidence="3 4">
    <name type="scientific">Ceratodon purpureus</name>
    <name type="common">Fire moss</name>
    <name type="synonym">Dicranum purpureum</name>
    <dbReference type="NCBI Taxonomy" id="3225"/>
    <lineage>
        <taxon>Eukaryota</taxon>
        <taxon>Viridiplantae</taxon>
        <taxon>Streptophyta</taxon>
        <taxon>Embryophyta</taxon>
        <taxon>Bryophyta</taxon>
        <taxon>Bryophytina</taxon>
        <taxon>Bryopsida</taxon>
        <taxon>Dicranidae</taxon>
        <taxon>Pseudoditrichales</taxon>
        <taxon>Ditrichaceae</taxon>
        <taxon>Ceratodon</taxon>
    </lineage>
</organism>
<dbReference type="EMBL" id="CM026428">
    <property type="protein sequence ID" value="KAG0566720.1"/>
    <property type="molecule type" value="Genomic_DNA"/>
</dbReference>
<keyword evidence="2" id="KW-1133">Transmembrane helix</keyword>